<sequence>MAQVLILRSPVPGLNGTLSRRSQRWSSTHSAESWVSVQRSVKCNGKFSCLFSDNRKQVLDISIQIPGKFLCTGSRIVRFRVVLMLEVSGRAKLKEQARKALESALGEKKTEFEKWDKEIKRREEAGGGGNSGGGGWFRWGGWFGGSDGDRFWQEAQQASLAILGIIVMYLIVAKGDAMLAVIINPLLFALRGTRTAFSFLTTKIMNRIYPTAGNIATPQVKVAPVSVKDRVLGKWGSN</sequence>
<accession>A0AAE1W4P1</accession>
<keyword evidence="1" id="KW-0812">Transmembrane</keyword>
<dbReference type="AlphaFoldDB" id="A0AAE1W4P1"/>
<evidence type="ECO:0000313" key="3">
    <source>
        <dbReference type="Proteomes" id="UP001289374"/>
    </source>
</evidence>
<reference evidence="2" key="2">
    <citation type="journal article" date="2024" name="Plant">
        <title>Genomic evolution and insights into agronomic trait innovations of Sesamum species.</title>
        <authorList>
            <person name="Miao H."/>
            <person name="Wang L."/>
            <person name="Qu L."/>
            <person name="Liu H."/>
            <person name="Sun Y."/>
            <person name="Le M."/>
            <person name="Wang Q."/>
            <person name="Wei S."/>
            <person name="Zheng Y."/>
            <person name="Lin W."/>
            <person name="Duan Y."/>
            <person name="Cao H."/>
            <person name="Xiong S."/>
            <person name="Wang X."/>
            <person name="Wei L."/>
            <person name="Li C."/>
            <person name="Ma Q."/>
            <person name="Ju M."/>
            <person name="Zhao R."/>
            <person name="Li G."/>
            <person name="Mu C."/>
            <person name="Tian Q."/>
            <person name="Mei H."/>
            <person name="Zhang T."/>
            <person name="Gao T."/>
            <person name="Zhang H."/>
        </authorList>
    </citation>
    <scope>NUCLEOTIDE SEQUENCE</scope>
    <source>
        <strain evidence="2">K16</strain>
    </source>
</reference>
<keyword evidence="3" id="KW-1185">Reference proteome</keyword>
<dbReference type="Proteomes" id="UP001289374">
    <property type="component" value="Unassembled WGS sequence"/>
</dbReference>
<organism evidence="2 3">
    <name type="scientific">Sesamum angolense</name>
    <dbReference type="NCBI Taxonomy" id="2727404"/>
    <lineage>
        <taxon>Eukaryota</taxon>
        <taxon>Viridiplantae</taxon>
        <taxon>Streptophyta</taxon>
        <taxon>Embryophyta</taxon>
        <taxon>Tracheophyta</taxon>
        <taxon>Spermatophyta</taxon>
        <taxon>Magnoliopsida</taxon>
        <taxon>eudicotyledons</taxon>
        <taxon>Gunneridae</taxon>
        <taxon>Pentapetalae</taxon>
        <taxon>asterids</taxon>
        <taxon>lamiids</taxon>
        <taxon>Lamiales</taxon>
        <taxon>Pedaliaceae</taxon>
        <taxon>Sesamum</taxon>
    </lineage>
</organism>
<proteinExistence type="predicted"/>
<evidence type="ECO:0000256" key="1">
    <source>
        <dbReference type="SAM" id="Phobius"/>
    </source>
</evidence>
<name>A0AAE1W4P1_9LAMI</name>
<gene>
    <name evidence="2" type="ORF">Sango_2544600</name>
</gene>
<evidence type="ECO:0000313" key="2">
    <source>
        <dbReference type="EMBL" id="KAK4386740.1"/>
    </source>
</evidence>
<dbReference type="PANTHER" id="PTHR36393:SF1">
    <property type="entry name" value="SULFATE ADENYLYLTRANSFERASE SUBUNIT"/>
    <property type="match status" value="1"/>
</dbReference>
<feature type="transmembrane region" description="Helical" evidence="1">
    <location>
        <begin position="160"/>
        <end position="190"/>
    </location>
</feature>
<reference evidence="2" key="1">
    <citation type="submission" date="2020-06" db="EMBL/GenBank/DDBJ databases">
        <authorList>
            <person name="Li T."/>
            <person name="Hu X."/>
            <person name="Zhang T."/>
            <person name="Song X."/>
            <person name="Zhang H."/>
            <person name="Dai N."/>
            <person name="Sheng W."/>
            <person name="Hou X."/>
            <person name="Wei L."/>
        </authorList>
    </citation>
    <scope>NUCLEOTIDE SEQUENCE</scope>
    <source>
        <strain evidence="2">K16</strain>
        <tissue evidence="2">Leaf</tissue>
    </source>
</reference>
<keyword evidence="1" id="KW-0472">Membrane</keyword>
<keyword evidence="1" id="KW-1133">Transmembrane helix</keyword>
<protein>
    <submittedName>
        <fullName evidence="2">Uncharacterized protein</fullName>
    </submittedName>
</protein>
<dbReference type="PANTHER" id="PTHR36393">
    <property type="entry name" value="SULFATE ADENYLYLTRANSFERASE SUBUNIT"/>
    <property type="match status" value="1"/>
</dbReference>
<dbReference type="EMBL" id="JACGWL010000015">
    <property type="protein sequence ID" value="KAK4386740.1"/>
    <property type="molecule type" value="Genomic_DNA"/>
</dbReference>
<comment type="caution">
    <text evidence="2">The sequence shown here is derived from an EMBL/GenBank/DDBJ whole genome shotgun (WGS) entry which is preliminary data.</text>
</comment>